<keyword evidence="4" id="KW-1185">Reference proteome</keyword>
<name>A0A1H9FZG3_9ACTN</name>
<keyword evidence="2" id="KW-1133">Transmembrane helix</keyword>
<dbReference type="Proteomes" id="UP000198504">
    <property type="component" value="Unassembled WGS sequence"/>
</dbReference>
<dbReference type="RefSeq" id="WP_091179316.1">
    <property type="nucleotide sequence ID" value="NZ_FOFA01000003.1"/>
</dbReference>
<feature type="transmembrane region" description="Helical" evidence="2">
    <location>
        <begin position="48"/>
        <end position="70"/>
    </location>
</feature>
<evidence type="ECO:0000256" key="2">
    <source>
        <dbReference type="SAM" id="Phobius"/>
    </source>
</evidence>
<accession>A0A1H9FZG3</accession>
<dbReference type="InterPro" id="IPR019099">
    <property type="entry name" value="Uncharacterised_PGPGW_TM"/>
</dbReference>
<dbReference type="AlphaFoldDB" id="A0A1H9FZG3"/>
<feature type="region of interest" description="Disordered" evidence="1">
    <location>
        <begin position="1"/>
        <end position="25"/>
    </location>
</feature>
<keyword evidence="2" id="KW-0472">Membrane</keyword>
<protein>
    <submittedName>
        <fullName evidence="3">Putative transmembrane protein (PGPGW)</fullName>
    </submittedName>
</protein>
<sequence>MSGGVDEQAPPRTRVADDGAHGSHLREPHQDRWAWRRRIRANPHQLRVYRCVVAAVGLLLVLLGLATGWLPGPGGIPLVLGGLAVWASEFHWAHRLMLRLKHALHVYQGWTRRRKLAFWLAFAACCGLLGWAYLAVVGPPTWLPFQVDRVLAHLPGVDVPA</sequence>
<evidence type="ECO:0000313" key="3">
    <source>
        <dbReference type="EMBL" id="SEQ43247.1"/>
    </source>
</evidence>
<feature type="transmembrane region" description="Helical" evidence="2">
    <location>
        <begin position="76"/>
        <end position="95"/>
    </location>
</feature>
<keyword evidence="2 3" id="KW-0812">Transmembrane</keyword>
<dbReference type="EMBL" id="FOFA01000003">
    <property type="protein sequence ID" value="SEQ43247.1"/>
    <property type="molecule type" value="Genomic_DNA"/>
</dbReference>
<evidence type="ECO:0000256" key="1">
    <source>
        <dbReference type="SAM" id="MobiDB-lite"/>
    </source>
</evidence>
<gene>
    <name evidence="3" type="ORF">SAMN05421756_103442</name>
</gene>
<reference evidence="4" key="1">
    <citation type="submission" date="2016-10" db="EMBL/GenBank/DDBJ databases">
        <authorList>
            <person name="Varghese N."/>
            <person name="Submissions S."/>
        </authorList>
    </citation>
    <scope>NUCLEOTIDE SEQUENCE [LARGE SCALE GENOMIC DNA]</scope>
    <source>
        <strain evidence="4">CGMCC 4.6856</strain>
    </source>
</reference>
<dbReference type="OrthoDB" id="3295542at2"/>
<proteinExistence type="predicted"/>
<dbReference type="STRING" id="1036181.SAMN05421756_103442"/>
<evidence type="ECO:0000313" key="4">
    <source>
        <dbReference type="Proteomes" id="UP000198504"/>
    </source>
</evidence>
<dbReference type="Pfam" id="PF09656">
    <property type="entry name" value="PGPGW"/>
    <property type="match status" value="1"/>
</dbReference>
<feature type="transmembrane region" description="Helical" evidence="2">
    <location>
        <begin position="116"/>
        <end position="136"/>
    </location>
</feature>
<feature type="compositionally biased region" description="Basic and acidic residues" evidence="1">
    <location>
        <begin position="14"/>
        <end position="25"/>
    </location>
</feature>
<organism evidence="3 4">
    <name type="scientific">Microlunatus flavus</name>
    <dbReference type="NCBI Taxonomy" id="1036181"/>
    <lineage>
        <taxon>Bacteria</taxon>
        <taxon>Bacillati</taxon>
        <taxon>Actinomycetota</taxon>
        <taxon>Actinomycetes</taxon>
        <taxon>Propionibacteriales</taxon>
        <taxon>Propionibacteriaceae</taxon>
        <taxon>Microlunatus</taxon>
    </lineage>
</organism>